<dbReference type="AlphaFoldDB" id="A0A5C5XC79"/>
<name>A0A5C5XC79_9PLAN</name>
<keyword evidence="2" id="KW-1185">Reference proteome</keyword>
<proteinExistence type="predicted"/>
<gene>
    <name evidence="1" type="ORF">Pan54_04850</name>
</gene>
<protein>
    <submittedName>
        <fullName evidence="1">Uncharacterized protein</fullName>
    </submittedName>
</protein>
<organism evidence="1 2">
    <name type="scientific">Rubinisphaera italica</name>
    <dbReference type="NCBI Taxonomy" id="2527969"/>
    <lineage>
        <taxon>Bacteria</taxon>
        <taxon>Pseudomonadati</taxon>
        <taxon>Planctomycetota</taxon>
        <taxon>Planctomycetia</taxon>
        <taxon>Planctomycetales</taxon>
        <taxon>Planctomycetaceae</taxon>
        <taxon>Rubinisphaera</taxon>
    </lineage>
</organism>
<dbReference type="Proteomes" id="UP000316095">
    <property type="component" value="Unassembled WGS sequence"/>
</dbReference>
<dbReference type="RefSeq" id="WP_146501967.1">
    <property type="nucleotide sequence ID" value="NZ_SJPG01000001.1"/>
</dbReference>
<accession>A0A5C5XC79</accession>
<dbReference type="OrthoDB" id="288935at2"/>
<sequence>MATANRSNVSTTYRYIIFGAIALVSNIARSDEPINRLDLKLDLTKPLSGISLDTSSRNLAVPEDRYEVYIEQRIECPREIFCTCYEWKASRLRHRPLYFEDVSLERYGWANGPALQPLVSGMRFCVDAFTLPYQMGIDHPQEMKTTLGYARPGSPVGPVRKRLPWSWKGATYQTAAMIGGAALFH</sequence>
<dbReference type="EMBL" id="SJPG01000001">
    <property type="protein sequence ID" value="TWT59775.1"/>
    <property type="molecule type" value="Genomic_DNA"/>
</dbReference>
<comment type="caution">
    <text evidence="1">The sequence shown here is derived from an EMBL/GenBank/DDBJ whole genome shotgun (WGS) entry which is preliminary data.</text>
</comment>
<reference evidence="1 2" key="1">
    <citation type="submission" date="2019-02" db="EMBL/GenBank/DDBJ databases">
        <title>Deep-cultivation of Planctomycetes and their phenomic and genomic characterization uncovers novel biology.</title>
        <authorList>
            <person name="Wiegand S."/>
            <person name="Jogler M."/>
            <person name="Boedeker C."/>
            <person name="Pinto D."/>
            <person name="Vollmers J."/>
            <person name="Rivas-Marin E."/>
            <person name="Kohn T."/>
            <person name="Peeters S.H."/>
            <person name="Heuer A."/>
            <person name="Rast P."/>
            <person name="Oberbeckmann S."/>
            <person name="Bunk B."/>
            <person name="Jeske O."/>
            <person name="Meyerdierks A."/>
            <person name="Storesund J.E."/>
            <person name="Kallscheuer N."/>
            <person name="Luecker S."/>
            <person name="Lage O.M."/>
            <person name="Pohl T."/>
            <person name="Merkel B.J."/>
            <person name="Hornburger P."/>
            <person name="Mueller R.-W."/>
            <person name="Bruemmer F."/>
            <person name="Labrenz M."/>
            <person name="Spormann A.M."/>
            <person name="Op Den Camp H."/>
            <person name="Overmann J."/>
            <person name="Amann R."/>
            <person name="Jetten M.S.M."/>
            <person name="Mascher T."/>
            <person name="Medema M.H."/>
            <person name="Devos D.P."/>
            <person name="Kaster A.-K."/>
            <person name="Ovreas L."/>
            <person name="Rohde M."/>
            <person name="Galperin M.Y."/>
            <person name="Jogler C."/>
        </authorList>
    </citation>
    <scope>NUCLEOTIDE SEQUENCE [LARGE SCALE GENOMIC DNA]</scope>
    <source>
        <strain evidence="1 2">Pan54</strain>
    </source>
</reference>
<evidence type="ECO:0000313" key="2">
    <source>
        <dbReference type="Proteomes" id="UP000316095"/>
    </source>
</evidence>
<evidence type="ECO:0000313" key="1">
    <source>
        <dbReference type="EMBL" id="TWT59775.1"/>
    </source>
</evidence>